<gene>
    <name evidence="2" type="ORF">LQ318_05255</name>
</gene>
<dbReference type="SUPFAM" id="SSF53756">
    <property type="entry name" value="UDP-Glycosyltransferase/glycogen phosphorylase"/>
    <property type="match status" value="1"/>
</dbReference>
<dbReference type="Proteomes" id="UP001207337">
    <property type="component" value="Unassembled WGS sequence"/>
</dbReference>
<evidence type="ECO:0000313" key="2">
    <source>
        <dbReference type="EMBL" id="MCW9712310.1"/>
    </source>
</evidence>
<organism evidence="2 3">
    <name type="scientific">Fodinibius salicampi</name>
    <dbReference type="NCBI Taxonomy" id="1920655"/>
    <lineage>
        <taxon>Bacteria</taxon>
        <taxon>Pseudomonadati</taxon>
        <taxon>Balneolota</taxon>
        <taxon>Balneolia</taxon>
        <taxon>Balneolales</taxon>
        <taxon>Balneolaceae</taxon>
        <taxon>Fodinibius</taxon>
    </lineage>
</organism>
<dbReference type="Gene3D" id="3.40.50.2000">
    <property type="entry name" value="Glycogen Phosphorylase B"/>
    <property type="match status" value="1"/>
</dbReference>
<reference evidence="2 3" key="1">
    <citation type="submission" date="2021-11" db="EMBL/GenBank/DDBJ databases">
        <title>Aliifidinibius sp. nov., a new bacterium isolated from saline soil.</title>
        <authorList>
            <person name="Galisteo C."/>
            <person name="De La Haba R."/>
            <person name="Sanchez-Porro C."/>
            <person name="Ventosa A."/>
        </authorList>
    </citation>
    <scope>NUCLEOTIDE SEQUENCE [LARGE SCALE GENOMIC DNA]</scope>
    <source>
        <strain evidence="2 3">KACC 190600</strain>
    </source>
</reference>
<dbReference type="PANTHER" id="PTHR46401">
    <property type="entry name" value="GLYCOSYLTRANSFERASE WBBK-RELATED"/>
    <property type="match status" value="1"/>
</dbReference>
<dbReference type="PANTHER" id="PTHR46401:SF2">
    <property type="entry name" value="GLYCOSYLTRANSFERASE WBBK-RELATED"/>
    <property type="match status" value="1"/>
</dbReference>
<name>A0ABT3PWT0_9BACT</name>
<keyword evidence="1" id="KW-0808">Transferase</keyword>
<dbReference type="CDD" id="cd03801">
    <property type="entry name" value="GT4_PimA-like"/>
    <property type="match status" value="1"/>
</dbReference>
<dbReference type="RefSeq" id="WP_265788167.1">
    <property type="nucleotide sequence ID" value="NZ_BAABRS010000001.1"/>
</dbReference>
<evidence type="ECO:0000256" key="1">
    <source>
        <dbReference type="ARBA" id="ARBA00022679"/>
    </source>
</evidence>
<proteinExistence type="predicted"/>
<sequence>MTDPSLLVIGSVWPEPDSSAAGRRMMEILSLFQKQNYEITFASTADKSNYSVDLEQKGINEQPVKLNDSSFDEFIRGLRPEVVLFDRFTTEEQFGWRVAENCPQAMRILDSEDLHCLRRVRKKAIRDGRSFNTEELLQADVAKREAASIYRCDLSLIISEYEMEVLQKVFRVDPSLLHYLPFLIEPIDKKQQNNWLDFSERRHFVTIGNFRHPPNWDAVQYLKKDIWPLIRSSLPKAELHIYGAYPSQKVQQLHQPEEGFHIKGRAEDAKKVVGKAKVMLAPLRFGAGLKGKLVEGMECGTPSVTTDIGAEGLQGNLNWPGAVENNPENFVDSSVELYTNREKWQKAQKYGVNIINKRFSKNNFEEQFITRLNRIKEGLESHRRQNFTGSMLMHHTAASTRYMSKWIEEKNKT</sequence>
<protein>
    <submittedName>
        <fullName evidence="2">Glycosyltransferase family 4 protein</fullName>
    </submittedName>
</protein>
<comment type="caution">
    <text evidence="2">The sequence shown here is derived from an EMBL/GenBank/DDBJ whole genome shotgun (WGS) entry which is preliminary data.</text>
</comment>
<dbReference type="Pfam" id="PF13692">
    <property type="entry name" value="Glyco_trans_1_4"/>
    <property type="match status" value="1"/>
</dbReference>
<dbReference type="EMBL" id="JAJNDC010000001">
    <property type="protein sequence ID" value="MCW9712310.1"/>
    <property type="molecule type" value="Genomic_DNA"/>
</dbReference>
<accession>A0ABT3PWT0</accession>
<keyword evidence="3" id="KW-1185">Reference proteome</keyword>
<evidence type="ECO:0000313" key="3">
    <source>
        <dbReference type="Proteomes" id="UP001207337"/>
    </source>
</evidence>